<evidence type="ECO:0000313" key="6">
    <source>
        <dbReference type="EMBL" id="KAG6460618.1"/>
    </source>
</evidence>
<feature type="transmembrane region" description="Helical" evidence="4">
    <location>
        <begin position="6"/>
        <end position="29"/>
    </location>
</feature>
<feature type="domain" description="Thyroglobulin type-1" evidence="5">
    <location>
        <begin position="369"/>
        <end position="437"/>
    </location>
</feature>
<evidence type="ECO:0000256" key="2">
    <source>
        <dbReference type="PROSITE-ProRule" id="PRU00500"/>
    </source>
</evidence>
<keyword evidence="4" id="KW-1133">Transmembrane helix</keyword>
<evidence type="ECO:0000256" key="3">
    <source>
        <dbReference type="SAM" id="MobiDB-lite"/>
    </source>
</evidence>
<dbReference type="Proteomes" id="UP000791440">
    <property type="component" value="Unassembled WGS sequence"/>
</dbReference>
<organism evidence="6 7">
    <name type="scientific">Manduca sexta</name>
    <name type="common">Tobacco hawkmoth</name>
    <name type="synonym">Tobacco hornworm</name>
    <dbReference type="NCBI Taxonomy" id="7130"/>
    <lineage>
        <taxon>Eukaryota</taxon>
        <taxon>Metazoa</taxon>
        <taxon>Ecdysozoa</taxon>
        <taxon>Arthropoda</taxon>
        <taxon>Hexapoda</taxon>
        <taxon>Insecta</taxon>
        <taxon>Pterygota</taxon>
        <taxon>Neoptera</taxon>
        <taxon>Endopterygota</taxon>
        <taxon>Lepidoptera</taxon>
        <taxon>Glossata</taxon>
        <taxon>Ditrysia</taxon>
        <taxon>Bombycoidea</taxon>
        <taxon>Sphingidae</taxon>
        <taxon>Sphinginae</taxon>
        <taxon>Sphingini</taxon>
        <taxon>Manduca</taxon>
    </lineage>
</organism>
<comment type="caution">
    <text evidence="2">Lacks conserved residue(s) required for the propagation of feature annotation.</text>
</comment>
<evidence type="ECO:0000313" key="7">
    <source>
        <dbReference type="Proteomes" id="UP000791440"/>
    </source>
</evidence>
<sequence>MKEYIFVSFYMIINLQYVVGSSVVPVLSLDPKMRVVSNKTTRDLKYLPFILLVDIEKDTSEFWRETEILSLVRSNEMSIDYETCEKSSPEATIVQLPSRRVVRPICKTVIDRQLCPQCAHFNNHTECELFRDSCQERRVHPSEYGTYCDRKYGKWRTMFLPADYSQCRCCDECVFYREMDQSCIHDEYTFETEEFLPVTSIDFRAGCNPYWGHPEQEFRALRCDRILRRCVPVTVPSLPNETFNLRRSFRYEPAAGRHECPTSCRGYECGPMLVREGQCAPGAFLPDKDLCNCCGRCSVYQQLNQKCAEFKKTIHYVNGTKEIEVEEEFLEPGCDDGLVCRQGRCQDIHTVQTTVAGRRKRDEDDLSANEPCKRELKYFKKKYGLDGHLHYNAPQCTPLWLYAPVQCRRFVCYCALEDGTFIQGIKVPRVEVSNMNCDCVREKCRTNSNVECDGYGNYKDAVFVPRVDEWATTTEVTDEDTTSSENLPQSPQRTDHQFFVSRTRPVPKDIENE</sequence>
<dbReference type="SUPFAM" id="SSF57610">
    <property type="entry name" value="Thyroglobulin type-1 domain"/>
    <property type="match status" value="1"/>
</dbReference>
<dbReference type="InterPro" id="IPR036857">
    <property type="entry name" value="Thyroglobulin_1_sf"/>
</dbReference>
<reference evidence="6" key="1">
    <citation type="journal article" date="2016" name="Insect Biochem. Mol. Biol.">
        <title>Multifaceted biological insights from a draft genome sequence of the tobacco hornworm moth, Manduca sexta.</title>
        <authorList>
            <person name="Kanost M.R."/>
            <person name="Arrese E.L."/>
            <person name="Cao X."/>
            <person name="Chen Y.R."/>
            <person name="Chellapilla S."/>
            <person name="Goldsmith M.R."/>
            <person name="Grosse-Wilde E."/>
            <person name="Heckel D.G."/>
            <person name="Herndon N."/>
            <person name="Jiang H."/>
            <person name="Papanicolaou A."/>
            <person name="Qu J."/>
            <person name="Soulages J.L."/>
            <person name="Vogel H."/>
            <person name="Walters J."/>
            <person name="Waterhouse R.M."/>
            <person name="Ahn S.J."/>
            <person name="Almeida F.C."/>
            <person name="An C."/>
            <person name="Aqrawi P."/>
            <person name="Bretschneider A."/>
            <person name="Bryant W.B."/>
            <person name="Bucks S."/>
            <person name="Chao H."/>
            <person name="Chevignon G."/>
            <person name="Christen J.M."/>
            <person name="Clarke D.F."/>
            <person name="Dittmer N.T."/>
            <person name="Ferguson L.C.F."/>
            <person name="Garavelou S."/>
            <person name="Gordon K.H.J."/>
            <person name="Gunaratna R.T."/>
            <person name="Han Y."/>
            <person name="Hauser F."/>
            <person name="He Y."/>
            <person name="Heidel-Fischer H."/>
            <person name="Hirsh A."/>
            <person name="Hu Y."/>
            <person name="Jiang H."/>
            <person name="Kalra D."/>
            <person name="Klinner C."/>
            <person name="Konig C."/>
            <person name="Kovar C."/>
            <person name="Kroll A.R."/>
            <person name="Kuwar S.S."/>
            <person name="Lee S.L."/>
            <person name="Lehman R."/>
            <person name="Li K."/>
            <person name="Li Z."/>
            <person name="Liang H."/>
            <person name="Lovelace S."/>
            <person name="Lu Z."/>
            <person name="Mansfield J.H."/>
            <person name="McCulloch K.J."/>
            <person name="Mathew T."/>
            <person name="Morton B."/>
            <person name="Muzny D.M."/>
            <person name="Neunemann D."/>
            <person name="Ongeri F."/>
            <person name="Pauchet Y."/>
            <person name="Pu L.L."/>
            <person name="Pyrousis I."/>
            <person name="Rao X.J."/>
            <person name="Redding A."/>
            <person name="Roesel C."/>
            <person name="Sanchez-Gracia A."/>
            <person name="Schaack S."/>
            <person name="Shukla A."/>
            <person name="Tetreau G."/>
            <person name="Wang Y."/>
            <person name="Xiong G.H."/>
            <person name="Traut W."/>
            <person name="Walsh T.K."/>
            <person name="Worley K.C."/>
            <person name="Wu D."/>
            <person name="Wu W."/>
            <person name="Wu Y.Q."/>
            <person name="Zhang X."/>
            <person name="Zou Z."/>
            <person name="Zucker H."/>
            <person name="Briscoe A.D."/>
            <person name="Burmester T."/>
            <person name="Clem R.J."/>
            <person name="Feyereisen R."/>
            <person name="Grimmelikhuijzen C.J.P."/>
            <person name="Hamodrakas S.J."/>
            <person name="Hansson B.S."/>
            <person name="Huguet E."/>
            <person name="Jermiin L.S."/>
            <person name="Lan Q."/>
            <person name="Lehman H.K."/>
            <person name="Lorenzen M."/>
            <person name="Merzendorfer H."/>
            <person name="Michalopoulos I."/>
            <person name="Morton D.B."/>
            <person name="Muthukrishnan S."/>
            <person name="Oakeshott J.G."/>
            <person name="Palmer W."/>
            <person name="Park Y."/>
            <person name="Passarelli A.L."/>
            <person name="Rozas J."/>
            <person name="Schwartz L.M."/>
            <person name="Smith W."/>
            <person name="Southgate A."/>
            <person name="Vilcinskas A."/>
            <person name="Vogt R."/>
            <person name="Wang P."/>
            <person name="Werren J."/>
            <person name="Yu X.Q."/>
            <person name="Zhou J.J."/>
            <person name="Brown S.J."/>
            <person name="Scherer S.E."/>
            <person name="Richards S."/>
            <person name="Blissard G.W."/>
        </authorList>
    </citation>
    <scope>NUCLEOTIDE SEQUENCE</scope>
</reference>
<dbReference type="EMBL" id="JH668685">
    <property type="protein sequence ID" value="KAG6460618.1"/>
    <property type="molecule type" value="Genomic_DNA"/>
</dbReference>
<keyword evidence="7" id="KW-1185">Reference proteome</keyword>
<keyword evidence="4" id="KW-0472">Membrane</keyword>
<evidence type="ECO:0000259" key="5">
    <source>
        <dbReference type="PROSITE" id="PS51162"/>
    </source>
</evidence>
<gene>
    <name evidence="6" type="ORF">O3G_MSEX012097</name>
</gene>
<reference evidence="6" key="2">
    <citation type="submission" date="2020-12" db="EMBL/GenBank/DDBJ databases">
        <authorList>
            <person name="Kanost M."/>
        </authorList>
    </citation>
    <scope>NUCLEOTIDE SEQUENCE</scope>
</reference>
<dbReference type="AlphaFoldDB" id="A0A921ZM92"/>
<keyword evidence="4" id="KW-0812">Transmembrane</keyword>
<feature type="region of interest" description="Disordered" evidence="3">
    <location>
        <begin position="473"/>
        <end position="513"/>
    </location>
</feature>
<accession>A0A921ZM92</accession>
<dbReference type="PROSITE" id="PS51162">
    <property type="entry name" value="THYROGLOBULIN_1_2"/>
    <property type="match status" value="1"/>
</dbReference>
<evidence type="ECO:0000256" key="1">
    <source>
        <dbReference type="ARBA" id="ARBA00023157"/>
    </source>
</evidence>
<name>A0A921ZM92_MANSE</name>
<comment type="caution">
    <text evidence="6">The sequence shown here is derived from an EMBL/GenBank/DDBJ whole genome shotgun (WGS) entry which is preliminary data.</text>
</comment>
<dbReference type="InterPro" id="IPR000716">
    <property type="entry name" value="Thyroglobulin_1"/>
</dbReference>
<evidence type="ECO:0000256" key="4">
    <source>
        <dbReference type="SAM" id="Phobius"/>
    </source>
</evidence>
<proteinExistence type="predicted"/>
<protein>
    <recommendedName>
        <fullName evidence="5">Thyroglobulin type-1 domain-containing protein</fullName>
    </recommendedName>
</protein>
<keyword evidence="1" id="KW-1015">Disulfide bond</keyword>